<evidence type="ECO:0000259" key="3">
    <source>
        <dbReference type="Pfam" id="PF15067"/>
    </source>
</evidence>
<comment type="similarity">
    <text evidence="1">Belongs to the FAM124 family.</text>
</comment>
<gene>
    <name evidence="4" type="ORF">OXX778_LOCUS9469</name>
</gene>
<feature type="compositionally biased region" description="Acidic residues" evidence="2">
    <location>
        <begin position="370"/>
        <end position="384"/>
    </location>
</feature>
<evidence type="ECO:0000256" key="1">
    <source>
        <dbReference type="ARBA" id="ARBA00006440"/>
    </source>
</evidence>
<comment type="caution">
    <text evidence="4">The sequence shown here is derived from an EMBL/GenBank/DDBJ whole genome shotgun (WGS) entry which is preliminary data.</text>
</comment>
<keyword evidence="5" id="KW-1185">Reference proteome</keyword>
<accession>A0A813WHU2</accession>
<proteinExistence type="inferred from homology"/>
<organism evidence="4 5">
    <name type="scientific">Brachionus calyciflorus</name>
    <dbReference type="NCBI Taxonomy" id="104777"/>
    <lineage>
        <taxon>Eukaryota</taxon>
        <taxon>Metazoa</taxon>
        <taxon>Spiralia</taxon>
        <taxon>Gnathifera</taxon>
        <taxon>Rotifera</taxon>
        <taxon>Eurotatoria</taxon>
        <taxon>Monogononta</taxon>
        <taxon>Pseudotrocha</taxon>
        <taxon>Ploima</taxon>
        <taxon>Brachionidae</taxon>
        <taxon>Brachionus</taxon>
    </lineage>
</organism>
<dbReference type="OrthoDB" id="10023686at2759"/>
<dbReference type="PANTHER" id="PTHR14715">
    <property type="entry name" value="FAM124 DOMAIN-CONTAINING PROTEIN-RELATED"/>
    <property type="match status" value="1"/>
</dbReference>
<evidence type="ECO:0000256" key="2">
    <source>
        <dbReference type="SAM" id="MobiDB-lite"/>
    </source>
</evidence>
<dbReference type="InterPro" id="IPR046365">
    <property type="entry name" value="FAM124_dom"/>
</dbReference>
<dbReference type="PANTHER" id="PTHR14715:SF6">
    <property type="entry name" value="FAM124 DOMAIN-CONTAINING PROTEIN"/>
    <property type="match status" value="1"/>
</dbReference>
<dbReference type="AlphaFoldDB" id="A0A813WHU2"/>
<name>A0A813WHU2_9BILA</name>
<sequence>MNFDTNSSPLSLPIELVLSVNKLEKEDIYISKNIVNFFNLSPGENNVGNEFSKTLKILDCLNFIRFNHFPVVNQKEQFQNQPNKTIVSNFSLILLTNIPNQKISLNQNEISDENWSYHHKIELNDDNGQTLARQVFFKLNFQAPLCCRSNWIPPKNNQPNHSNRKYIIRLNINCRNYDLMLFFYRLLFDKYPSFSKKDFSMFILMSQNSLNENIEFQISLKKDSLVHVKKIPNSNLIYKISDRVVFENILRLLDGFVEEIEKNKVYSVQDPDQNKIYLILNQDEKIELFKTIGLGQVYLNQFKRVNYMNFSPNSCSSSSEANSLDSGNWSCSTLSNKYKREQLNSVKNLIYQAPRRYRKKVTSFRSKNSDDEDYDENTDDEENERELKSLLRKASSSSMYALLAFRNKNFKNKRISLIDLETKRSCSVLNEPPIVQGKLKSVLSNTESNLNRKKSKSVTFIDALGCDVNSTTRPKSTTPFCTSGNYEDLNNEEYYYKNSLIDRKISNNDCLINNNSNNNNKPDVGITPDSRFRRSHTLDLIRNSRMPLSCMKKQQDDPYEHKVYNYFDKYNVPIAKF</sequence>
<dbReference type="Proteomes" id="UP000663879">
    <property type="component" value="Unassembled WGS sequence"/>
</dbReference>
<dbReference type="InterPro" id="IPR029380">
    <property type="entry name" value="FAM124"/>
</dbReference>
<feature type="domain" description="FAM124" evidence="3">
    <location>
        <begin position="91"/>
        <end position="278"/>
    </location>
</feature>
<protein>
    <recommendedName>
        <fullName evidence="3">FAM124 domain-containing protein</fullName>
    </recommendedName>
</protein>
<feature type="region of interest" description="Disordered" evidence="2">
    <location>
        <begin position="361"/>
        <end position="387"/>
    </location>
</feature>
<evidence type="ECO:0000313" key="5">
    <source>
        <dbReference type="Proteomes" id="UP000663879"/>
    </source>
</evidence>
<reference evidence="4" key="1">
    <citation type="submission" date="2021-02" db="EMBL/GenBank/DDBJ databases">
        <authorList>
            <person name="Nowell W R."/>
        </authorList>
    </citation>
    <scope>NUCLEOTIDE SEQUENCE</scope>
    <source>
        <strain evidence="4">Ploen Becks lab</strain>
    </source>
</reference>
<dbReference type="Pfam" id="PF15067">
    <property type="entry name" value="FAM124"/>
    <property type="match status" value="1"/>
</dbReference>
<dbReference type="EMBL" id="CAJNOC010001399">
    <property type="protein sequence ID" value="CAF0861569.1"/>
    <property type="molecule type" value="Genomic_DNA"/>
</dbReference>
<evidence type="ECO:0000313" key="4">
    <source>
        <dbReference type="EMBL" id="CAF0861569.1"/>
    </source>
</evidence>